<gene>
    <name evidence="1" type="ORF">BDP27DRAFT_1327660</name>
</gene>
<dbReference type="OrthoDB" id="3049390at2759"/>
<evidence type="ECO:0000313" key="1">
    <source>
        <dbReference type="EMBL" id="KAF9068127.1"/>
    </source>
</evidence>
<accession>A0A9P5PT96</accession>
<name>A0A9P5PT96_9AGAR</name>
<reference evidence="1" key="1">
    <citation type="submission" date="2020-11" db="EMBL/GenBank/DDBJ databases">
        <authorList>
            <consortium name="DOE Joint Genome Institute"/>
            <person name="Ahrendt S."/>
            <person name="Riley R."/>
            <person name="Andreopoulos W."/>
            <person name="Labutti K."/>
            <person name="Pangilinan J."/>
            <person name="Ruiz-Duenas F.J."/>
            <person name="Barrasa J.M."/>
            <person name="Sanchez-Garcia M."/>
            <person name="Camarero S."/>
            <person name="Miyauchi S."/>
            <person name="Serrano A."/>
            <person name="Linde D."/>
            <person name="Babiker R."/>
            <person name="Drula E."/>
            <person name="Ayuso-Fernandez I."/>
            <person name="Pacheco R."/>
            <person name="Padilla G."/>
            <person name="Ferreira P."/>
            <person name="Barriuso J."/>
            <person name="Kellner H."/>
            <person name="Castanera R."/>
            <person name="Alfaro M."/>
            <person name="Ramirez L."/>
            <person name="Pisabarro A.G."/>
            <person name="Kuo A."/>
            <person name="Tritt A."/>
            <person name="Lipzen A."/>
            <person name="He G."/>
            <person name="Yan M."/>
            <person name="Ng V."/>
            <person name="Cullen D."/>
            <person name="Martin F."/>
            <person name="Rosso M.-N."/>
            <person name="Henrissat B."/>
            <person name="Hibbett D."/>
            <person name="Martinez A.T."/>
            <person name="Grigoriev I.V."/>
        </authorList>
    </citation>
    <scope>NUCLEOTIDE SEQUENCE</scope>
    <source>
        <strain evidence="1">AH 40177</strain>
    </source>
</reference>
<dbReference type="AlphaFoldDB" id="A0A9P5PT96"/>
<evidence type="ECO:0000313" key="2">
    <source>
        <dbReference type="Proteomes" id="UP000772434"/>
    </source>
</evidence>
<dbReference type="EMBL" id="JADNRY010000064">
    <property type="protein sequence ID" value="KAF9068127.1"/>
    <property type="molecule type" value="Genomic_DNA"/>
</dbReference>
<protein>
    <submittedName>
        <fullName evidence="1">Uncharacterized protein</fullName>
    </submittedName>
</protein>
<proteinExistence type="predicted"/>
<keyword evidence="2" id="KW-1185">Reference proteome</keyword>
<dbReference type="Proteomes" id="UP000772434">
    <property type="component" value="Unassembled WGS sequence"/>
</dbReference>
<comment type="caution">
    <text evidence="1">The sequence shown here is derived from an EMBL/GenBank/DDBJ whole genome shotgun (WGS) entry which is preliminary data.</text>
</comment>
<sequence length="220" mass="24853">MQNNHRHFKTQAVKVRRGEAFQKVDYGTMGARGSQYGGPSPIGRFKGEMSLDKKTVDGYVGNWFKMAVDNALVLQPVRQASKRVGQKIMSAATEAGTLPLGKYGLNQYYCYDYIAPLHYDSDRTFTMSTTTARGGNLDHYNFCYAKWGVIVYTQENCQWWFDGNEIHGTASPSRSALARVKTDGPFSDGFVIVLREKDAKAAEEMHEAVKRIPYLCQYWS</sequence>
<organism evidence="1 2">
    <name type="scientific">Rhodocollybia butyracea</name>
    <dbReference type="NCBI Taxonomy" id="206335"/>
    <lineage>
        <taxon>Eukaryota</taxon>
        <taxon>Fungi</taxon>
        <taxon>Dikarya</taxon>
        <taxon>Basidiomycota</taxon>
        <taxon>Agaricomycotina</taxon>
        <taxon>Agaricomycetes</taxon>
        <taxon>Agaricomycetidae</taxon>
        <taxon>Agaricales</taxon>
        <taxon>Marasmiineae</taxon>
        <taxon>Omphalotaceae</taxon>
        <taxon>Rhodocollybia</taxon>
    </lineage>
</organism>